<comment type="similarity">
    <text evidence="1 5">Belongs to the transferase hexapeptide repeat family.</text>
</comment>
<protein>
    <recommendedName>
        <fullName evidence="5">Acetyltransferase</fullName>
        <ecNumber evidence="5">2.3.1.-</ecNumber>
    </recommendedName>
</protein>
<keyword evidence="4 5" id="KW-0012">Acyltransferase</keyword>
<dbReference type="InterPro" id="IPR018357">
    <property type="entry name" value="Hexapep_transf_CS"/>
</dbReference>
<dbReference type="GO" id="GO:0016746">
    <property type="term" value="F:acyltransferase activity"/>
    <property type="evidence" value="ECO:0007669"/>
    <property type="project" value="UniProtKB-KW"/>
</dbReference>
<evidence type="ECO:0000313" key="7">
    <source>
        <dbReference type="EMBL" id="MEQ2564536.1"/>
    </source>
</evidence>
<dbReference type="InterPro" id="IPR011004">
    <property type="entry name" value="Trimer_LpxA-like_sf"/>
</dbReference>
<dbReference type="Pfam" id="PF00132">
    <property type="entry name" value="Hexapep"/>
    <property type="match status" value="1"/>
</dbReference>
<dbReference type="SUPFAM" id="SSF51161">
    <property type="entry name" value="Trimeric LpxA-like enzymes"/>
    <property type="match status" value="1"/>
</dbReference>
<dbReference type="InterPro" id="IPR001451">
    <property type="entry name" value="Hexapep"/>
</dbReference>
<keyword evidence="8" id="KW-1185">Reference proteome</keyword>
<evidence type="ECO:0000256" key="4">
    <source>
        <dbReference type="ARBA" id="ARBA00023315"/>
    </source>
</evidence>
<dbReference type="PROSITE" id="PS00101">
    <property type="entry name" value="HEXAPEP_TRANSFERASES"/>
    <property type="match status" value="1"/>
</dbReference>
<evidence type="ECO:0000256" key="5">
    <source>
        <dbReference type="RuleBase" id="RU367021"/>
    </source>
</evidence>
<dbReference type="PANTHER" id="PTHR43017:SF1">
    <property type="entry name" value="ACETYLTRANSFERASE YJL218W-RELATED"/>
    <property type="match status" value="1"/>
</dbReference>
<dbReference type="Pfam" id="PF12464">
    <property type="entry name" value="Mac"/>
    <property type="match status" value="1"/>
</dbReference>
<dbReference type="InterPro" id="IPR024688">
    <property type="entry name" value="Mac_dom"/>
</dbReference>
<feature type="domain" description="Maltose/galactoside acetyltransferase" evidence="6">
    <location>
        <begin position="4"/>
        <end position="59"/>
    </location>
</feature>
<dbReference type="RefSeq" id="WP_349230520.1">
    <property type="nucleotide sequence ID" value="NZ_JBBMFJ010000053.1"/>
</dbReference>
<dbReference type="InterPro" id="IPR039369">
    <property type="entry name" value="LacA-like"/>
</dbReference>
<gene>
    <name evidence="7" type="ORF">WMO41_15420</name>
</gene>
<accession>A0ABV1HQE5</accession>
<sequence length="225" mass="25486">MTEKEKMLKQMMYDANYDKELLQERNQAKDLCYEYNQLRPSDEQGQKSVMRKLLGKTKENFAVMQPFWCDYGYNIEIGENFFANHNLVILDPAKVTFGDNVFIAPNCGFYTAGHPIDAERRNQGLEYAYPITVGDNVWIGGGVHVMPGVTIGNNVVIGGGSVVVKDIPDNSVAVGNPCKVIRAITEEDKKRCWDRNPYRIGQATEQDVIQVFALYEEREMEGKEG</sequence>
<dbReference type="EC" id="2.3.1.-" evidence="5"/>
<evidence type="ECO:0000256" key="1">
    <source>
        <dbReference type="ARBA" id="ARBA00007274"/>
    </source>
</evidence>
<evidence type="ECO:0000256" key="2">
    <source>
        <dbReference type="ARBA" id="ARBA00022679"/>
    </source>
</evidence>
<dbReference type="CDD" id="cd03357">
    <property type="entry name" value="LbH_MAT_GAT"/>
    <property type="match status" value="1"/>
</dbReference>
<dbReference type="Proteomes" id="UP001437460">
    <property type="component" value="Unassembled WGS sequence"/>
</dbReference>
<evidence type="ECO:0000256" key="3">
    <source>
        <dbReference type="ARBA" id="ARBA00022737"/>
    </source>
</evidence>
<evidence type="ECO:0000313" key="8">
    <source>
        <dbReference type="Proteomes" id="UP001437460"/>
    </source>
</evidence>
<name>A0ABV1HQE5_9FIRM</name>
<dbReference type="Gene3D" id="2.160.10.10">
    <property type="entry name" value="Hexapeptide repeat proteins"/>
    <property type="match status" value="1"/>
</dbReference>
<dbReference type="PANTHER" id="PTHR43017">
    <property type="entry name" value="GALACTOSIDE O-ACETYLTRANSFERASE"/>
    <property type="match status" value="1"/>
</dbReference>
<evidence type="ECO:0000259" key="6">
    <source>
        <dbReference type="SMART" id="SM01266"/>
    </source>
</evidence>
<keyword evidence="3" id="KW-0677">Repeat</keyword>
<dbReference type="EMBL" id="JBBMFJ010000053">
    <property type="protein sequence ID" value="MEQ2564536.1"/>
    <property type="molecule type" value="Genomic_DNA"/>
</dbReference>
<comment type="caution">
    <text evidence="7">The sequence shown here is derived from an EMBL/GenBank/DDBJ whole genome shotgun (WGS) entry which is preliminary data.</text>
</comment>
<dbReference type="SMART" id="SM01266">
    <property type="entry name" value="Mac"/>
    <property type="match status" value="1"/>
</dbReference>
<keyword evidence="2 5" id="KW-0808">Transferase</keyword>
<reference evidence="7 8" key="1">
    <citation type="submission" date="2024-03" db="EMBL/GenBank/DDBJ databases">
        <title>Human intestinal bacterial collection.</title>
        <authorList>
            <person name="Pauvert C."/>
            <person name="Hitch T.C.A."/>
            <person name="Clavel T."/>
        </authorList>
    </citation>
    <scope>NUCLEOTIDE SEQUENCE [LARGE SCALE GENOMIC DNA]</scope>
    <source>
        <strain evidence="7 8">CLA-AP-H27</strain>
    </source>
</reference>
<organism evidence="7 8">
    <name type="scientific">Ventrimonas faecis</name>
    <dbReference type="NCBI Taxonomy" id="3133170"/>
    <lineage>
        <taxon>Bacteria</taxon>
        <taxon>Bacillati</taxon>
        <taxon>Bacillota</taxon>
        <taxon>Clostridia</taxon>
        <taxon>Lachnospirales</taxon>
        <taxon>Lachnospiraceae</taxon>
        <taxon>Ventrimonas</taxon>
    </lineage>
</organism>
<proteinExistence type="inferred from homology"/>